<feature type="chain" id="PRO_5044022380" description="Secreted protein" evidence="1">
    <location>
        <begin position="28"/>
        <end position="71"/>
    </location>
</feature>
<evidence type="ECO:0000256" key="1">
    <source>
        <dbReference type="SAM" id="SignalP"/>
    </source>
</evidence>
<dbReference type="EMBL" id="BAABME010029635">
    <property type="protein sequence ID" value="GAA0183938.1"/>
    <property type="molecule type" value="Genomic_DNA"/>
</dbReference>
<dbReference type="AlphaFoldDB" id="A0AAV3RS94"/>
<gene>
    <name evidence="2" type="ORF">LIER_42489</name>
</gene>
<evidence type="ECO:0000313" key="3">
    <source>
        <dbReference type="Proteomes" id="UP001454036"/>
    </source>
</evidence>
<organism evidence="2 3">
    <name type="scientific">Lithospermum erythrorhizon</name>
    <name type="common">Purple gromwell</name>
    <name type="synonym">Lithospermum officinale var. erythrorhizon</name>
    <dbReference type="NCBI Taxonomy" id="34254"/>
    <lineage>
        <taxon>Eukaryota</taxon>
        <taxon>Viridiplantae</taxon>
        <taxon>Streptophyta</taxon>
        <taxon>Embryophyta</taxon>
        <taxon>Tracheophyta</taxon>
        <taxon>Spermatophyta</taxon>
        <taxon>Magnoliopsida</taxon>
        <taxon>eudicotyledons</taxon>
        <taxon>Gunneridae</taxon>
        <taxon>Pentapetalae</taxon>
        <taxon>asterids</taxon>
        <taxon>lamiids</taxon>
        <taxon>Boraginales</taxon>
        <taxon>Boraginaceae</taxon>
        <taxon>Boraginoideae</taxon>
        <taxon>Lithospermeae</taxon>
        <taxon>Lithospermum</taxon>
    </lineage>
</organism>
<comment type="caution">
    <text evidence="2">The sequence shown here is derived from an EMBL/GenBank/DDBJ whole genome shotgun (WGS) entry which is preliminary data.</text>
</comment>
<name>A0AAV3RS94_LITER</name>
<keyword evidence="3" id="KW-1185">Reference proteome</keyword>
<reference evidence="2 3" key="1">
    <citation type="submission" date="2024-01" db="EMBL/GenBank/DDBJ databases">
        <title>The complete chloroplast genome sequence of Lithospermum erythrorhizon: insights into the phylogenetic relationship among Boraginaceae species and the maternal lineages of purple gromwells.</title>
        <authorList>
            <person name="Okada T."/>
            <person name="Watanabe K."/>
        </authorList>
    </citation>
    <scope>NUCLEOTIDE SEQUENCE [LARGE SCALE GENOMIC DNA]</scope>
</reference>
<sequence>MGSRHGLIVRDLVQPVPLLMLATPVVSDPGLWPQCLWVAYYAVPLGLCCPPWELGSEVADVCCCGFSPEIF</sequence>
<evidence type="ECO:0000313" key="2">
    <source>
        <dbReference type="EMBL" id="GAA0183938.1"/>
    </source>
</evidence>
<feature type="signal peptide" evidence="1">
    <location>
        <begin position="1"/>
        <end position="27"/>
    </location>
</feature>
<dbReference type="Proteomes" id="UP001454036">
    <property type="component" value="Unassembled WGS sequence"/>
</dbReference>
<protein>
    <recommendedName>
        <fullName evidence="4">Secreted protein</fullName>
    </recommendedName>
</protein>
<evidence type="ECO:0008006" key="4">
    <source>
        <dbReference type="Google" id="ProtNLM"/>
    </source>
</evidence>
<keyword evidence="1" id="KW-0732">Signal</keyword>
<accession>A0AAV3RS94</accession>
<proteinExistence type="predicted"/>